<comment type="caution">
    <text evidence="3">The sequence shown here is derived from an EMBL/GenBank/DDBJ whole genome shotgun (WGS) entry which is preliminary data.</text>
</comment>
<protein>
    <submittedName>
        <fullName evidence="3">HAD family hydrolase</fullName>
        <ecNumber evidence="3">3.-.-.-</ecNumber>
    </submittedName>
</protein>
<dbReference type="InterPro" id="IPR036412">
    <property type="entry name" value="HAD-like_sf"/>
</dbReference>
<dbReference type="SFLD" id="SFLDS00003">
    <property type="entry name" value="Haloacid_Dehalogenase"/>
    <property type="match status" value="1"/>
</dbReference>
<proteinExistence type="predicted"/>
<evidence type="ECO:0000313" key="4">
    <source>
        <dbReference type="Proteomes" id="UP001589836"/>
    </source>
</evidence>
<evidence type="ECO:0000313" key="3">
    <source>
        <dbReference type="EMBL" id="MFC0523265.1"/>
    </source>
</evidence>
<accession>A0ABV6LLH9</accession>
<organism evidence="3 4">
    <name type="scientific">Pontibacillus salicampi</name>
    <dbReference type="NCBI Taxonomy" id="1449801"/>
    <lineage>
        <taxon>Bacteria</taxon>
        <taxon>Bacillati</taxon>
        <taxon>Bacillota</taxon>
        <taxon>Bacilli</taxon>
        <taxon>Bacillales</taxon>
        <taxon>Bacillaceae</taxon>
        <taxon>Pontibacillus</taxon>
    </lineage>
</organism>
<keyword evidence="4" id="KW-1185">Reference proteome</keyword>
<gene>
    <name evidence="3" type="ORF">ACFFGV_06600</name>
</gene>
<dbReference type="PANTHER" id="PTHR43434">
    <property type="entry name" value="PHOSPHOGLYCOLATE PHOSPHATASE"/>
    <property type="match status" value="1"/>
</dbReference>
<dbReference type="PANTHER" id="PTHR43434:SF1">
    <property type="entry name" value="PHOSPHOGLYCOLATE PHOSPHATASE"/>
    <property type="match status" value="1"/>
</dbReference>
<name>A0ABV6LLH9_9BACI</name>
<evidence type="ECO:0000256" key="2">
    <source>
        <dbReference type="ARBA" id="ARBA00022842"/>
    </source>
</evidence>
<reference evidence="3 4" key="1">
    <citation type="submission" date="2024-09" db="EMBL/GenBank/DDBJ databases">
        <authorList>
            <person name="Sun Q."/>
            <person name="Mori K."/>
        </authorList>
    </citation>
    <scope>NUCLEOTIDE SEQUENCE [LARGE SCALE GENOMIC DNA]</scope>
    <source>
        <strain evidence="3 4">NCAIM B.02529</strain>
    </source>
</reference>
<dbReference type="InterPro" id="IPR050155">
    <property type="entry name" value="HAD-like_hydrolase_sf"/>
</dbReference>
<dbReference type="RefSeq" id="WP_377345812.1">
    <property type="nucleotide sequence ID" value="NZ_JBHLTP010000003.1"/>
</dbReference>
<dbReference type="EC" id="3.-.-.-" evidence="3"/>
<dbReference type="Proteomes" id="UP001589836">
    <property type="component" value="Unassembled WGS sequence"/>
</dbReference>
<evidence type="ECO:0000256" key="1">
    <source>
        <dbReference type="ARBA" id="ARBA00022801"/>
    </source>
</evidence>
<sequence length="375" mass="42031">MEKKTILFDVDGVLLSEERYFDASALTVWELIHSSQYIGLDKHKFTTNVTDHLVSSIRSSIFQNDSILSFIKSRGINANWDMVYLTTSHFILTVLENIKQVDPPFVTSFLQGDIDRGALQTLQQKALQTNQNISITSFIKDFEQGDAMKGDMLTYLNTIAWNKLGVKTSCFSRNSKLWNICQETFQEWYVGDELIEQSIGRKTKQSGKPGFIQHEIPLAEVQSLKNLFQRFIDEGWIVGIGTGRPRLETIEPLRTIGLLEYIDPHHIVTASEVLEAEASYPDRAPLAKPQPYTYVLSWLGAEGTMDKAIEQALPMSDKHIVIVGDSLADGLAAQTMGVTFAAVLTGLSGQKARSEFEKLPADYIFDNVVDVEAIL</sequence>
<dbReference type="InterPro" id="IPR023214">
    <property type="entry name" value="HAD_sf"/>
</dbReference>
<dbReference type="EMBL" id="JBHLTP010000003">
    <property type="protein sequence ID" value="MFC0523265.1"/>
    <property type="molecule type" value="Genomic_DNA"/>
</dbReference>
<keyword evidence="2" id="KW-0460">Magnesium</keyword>
<keyword evidence="1 3" id="KW-0378">Hydrolase</keyword>
<dbReference type="SUPFAM" id="SSF56784">
    <property type="entry name" value="HAD-like"/>
    <property type="match status" value="1"/>
</dbReference>
<dbReference type="GO" id="GO:0016787">
    <property type="term" value="F:hydrolase activity"/>
    <property type="evidence" value="ECO:0007669"/>
    <property type="project" value="UniProtKB-KW"/>
</dbReference>
<dbReference type="Gene3D" id="3.40.50.1000">
    <property type="entry name" value="HAD superfamily/HAD-like"/>
    <property type="match status" value="1"/>
</dbReference>
<dbReference type="SFLD" id="SFLDG01129">
    <property type="entry name" value="C1.5:_HAD__Beta-PGM__Phosphata"/>
    <property type="match status" value="1"/>
</dbReference>
<dbReference type="Pfam" id="PF13242">
    <property type="entry name" value="Hydrolase_like"/>
    <property type="match status" value="1"/>
</dbReference>